<evidence type="ECO:0000313" key="2">
    <source>
        <dbReference type="Proteomes" id="UP000067689"/>
    </source>
</evidence>
<accession>A0A0U4C7Z1</accession>
<dbReference type="OrthoDB" id="5114036at2"/>
<dbReference type="Proteomes" id="UP000067689">
    <property type="component" value="Chromosome"/>
</dbReference>
<gene>
    <name evidence="1" type="ORF">AERYTH_06120</name>
</gene>
<reference evidence="1 2" key="1">
    <citation type="journal article" date="1991" name="Int. J. Syst. Bacteriol.">
        <title>Description of the erythromycin-producing bacterium Arthrobacter sp. strain NRRL B-3381 as Aeromicrobium erythreum gen. nov., sp. nov.</title>
        <authorList>
            <person name="Miller E.S."/>
            <person name="Woese C.R."/>
            <person name="Brenner S."/>
        </authorList>
    </citation>
    <scope>NUCLEOTIDE SEQUENCE [LARGE SCALE GENOMIC DNA]</scope>
    <source>
        <strain evidence="1 2">AR18</strain>
    </source>
</reference>
<proteinExistence type="predicted"/>
<protein>
    <submittedName>
        <fullName evidence="1">Uncharacterized protein</fullName>
    </submittedName>
</protein>
<dbReference type="KEGG" id="aer:AERYTH_06120"/>
<dbReference type="PATRIC" id="fig|2041.4.peg.1280"/>
<keyword evidence="2" id="KW-1185">Reference proteome</keyword>
<evidence type="ECO:0000313" key="1">
    <source>
        <dbReference type="EMBL" id="ALX04299.1"/>
    </source>
</evidence>
<name>A0A0U4C7Z1_9ACTN</name>
<sequence length="96" mass="10363">MPEDAASCPPLLYHPEELEGATIDLAVGSSMVIAVEHDPGGWWAHVGDQQMLESVRGEWRDGVAFNPGLVALAPGRTKVTLHDRAGRLTCFTVVVR</sequence>
<organism evidence="1 2">
    <name type="scientific">Aeromicrobium erythreum</name>
    <dbReference type="NCBI Taxonomy" id="2041"/>
    <lineage>
        <taxon>Bacteria</taxon>
        <taxon>Bacillati</taxon>
        <taxon>Actinomycetota</taxon>
        <taxon>Actinomycetes</taxon>
        <taxon>Propionibacteriales</taxon>
        <taxon>Nocardioidaceae</taxon>
        <taxon>Aeromicrobium</taxon>
    </lineage>
</organism>
<dbReference type="EMBL" id="CP011502">
    <property type="protein sequence ID" value="ALX04299.1"/>
    <property type="molecule type" value="Genomic_DNA"/>
</dbReference>
<dbReference type="RefSeq" id="WP_067855993.1">
    <property type="nucleotide sequence ID" value="NZ_CP011502.1"/>
</dbReference>
<dbReference type="AlphaFoldDB" id="A0A0U4C7Z1"/>